<dbReference type="GO" id="GO:0005634">
    <property type="term" value="C:nucleus"/>
    <property type="evidence" value="ECO:0007669"/>
    <property type="project" value="TreeGrafter"/>
</dbReference>
<keyword evidence="4" id="KW-0949">S-adenosyl-L-methionine</keyword>
<dbReference type="GO" id="GO:0044027">
    <property type="term" value="P:negative regulation of gene expression via chromosomal CpG island methylation"/>
    <property type="evidence" value="ECO:0007669"/>
    <property type="project" value="TreeGrafter"/>
</dbReference>
<evidence type="ECO:0000256" key="4">
    <source>
        <dbReference type="ARBA" id="ARBA00022691"/>
    </source>
</evidence>
<dbReference type="GO" id="GO:0003677">
    <property type="term" value="F:DNA binding"/>
    <property type="evidence" value="ECO:0007669"/>
    <property type="project" value="TreeGrafter"/>
</dbReference>
<protein>
    <recommendedName>
        <fullName evidence="1">DNA (cytosine-5-)-methyltransferase</fullName>
        <ecNumber evidence="1">2.1.1.37</ecNumber>
    </recommendedName>
</protein>
<organism evidence="5">
    <name type="scientific">marine sediment metagenome</name>
    <dbReference type="NCBI Taxonomy" id="412755"/>
    <lineage>
        <taxon>unclassified sequences</taxon>
        <taxon>metagenomes</taxon>
        <taxon>ecological metagenomes</taxon>
    </lineage>
</organism>
<dbReference type="PRINTS" id="PR00105">
    <property type="entry name" value="C5METTRFRASE"/>
</dbReference>
<dbReference type="InterPro" id="IPR029063">
    <property type="entry name" value="SAM-dependent_MTases_sf"/>
</dbReference>
<dbReference type="Pfam" id="PF00145">
    <property type="entry name" value="DNA_methylase"/>
    <property type="match status" value="1"/>
</dbReference>
<evidence type="ECO:0000256" key="2">
    <source>
        <dbReference type="ARBA" id="ARBA00022603"/>
    </source>
</evidence>
<dbReference type="EC" id="2.1.1.37" evidence="1"/>
<dbReference type="InterPro" id="IPR001525">
    <property type="entry name" value="C5_MeTfrase"/>
</dbReference>
<dbReference type="InterPro" id="IPR050390">
    <property type="entry name" value="C5-Methyltransferase"/>
</dbReference>
<name>A0A0F9QWT8_9ZZZZ</name>
<comment type="caution">
    <text evidence="5">The sequence shown here is derived from an EMBL/GenBank/DDBJ whole genome shotgun (WGS) entry which is preliminary data.</text>
</comment>
<evidence type="ECO:0000256" key="3">
    <source>
        <dbReference type="ARBA" id="ARBA00022679"/>
    </source>
</evidence>
<dbReference type="AlphaFoldDB" id="A0A0F9QWT8"/>
<dbReference type="GO" id="GO:0032259">
    <property type="term" value="P:methylation"/>
    <property type="evidence" value="ECO:0007669"/>
    <property type="project" value="UniProtKB-KW"/>
</dbReference>
<dbReference type="Gene3D" id="3.40.50.150">
    <property type="entry name" value="Vaccinia Virus protein VP39"/>
    <property type="match status" value="1"/>
</dbReference>
<proteinExistence type="predicted"/>
<dbReference type="SUPFAM" id="SSF53335">
    <property type="entry name" value="S-adenosyl-L-methionine-dependent methyltransferases"/>
    <property type="match status" value="1"/>
</dbReference>
<dbReference type="PROSITE" id="PS51679">
    <property type="entry name" value="SAM_MT_C5"/>
    <property type="match status" value="1"/>
</dbReference>
<evidence type="ECO:0000313" key="5">
    <source>
        <dbReference type="EMBL" id="KKN41467.1"/>
    </source>
</evidence>
<reference evidence="5" key="1">
    <citation type="journal article" date="2015" name="Nature">
        <title>Complex archaea that bridge the gap between prokaryotes and eukaryotes.</title>
        <authorList>
            <person name="Spang A."/>
            <person name="Saw J.H."/>
            <person name="Jorgensen S.L."/>
            <person name="Zaremba-Niedzwiedzka K."/>
            <person name="Martijn J."/>
            <person name="Lind A.E."/>
            <person name="van Eijk R."/>
            <person name="Schleper C."/>
            <person name="Guy L."/>
            <person name="Ettema T.J."/>
        </authorList>
    </citation>
    <scope>NUCLEOTIDE SEQUENCE</scope>
</reference>
<dbReference type="PANTHER" id="PTHR10629">
    <property type="entry name" value="CYTOSINE-SPECIFIC METHYLTRANSFERASE"/>
    <property type="match status" value="1"/>
</dbReference>
<dbReference type="EMBL" id="LAZR01001645">
    <property type="protein sequence ID" value="KKN41467.1"/>
    <property type="molecule type" value="Genomic_DNA"/>
</dbReference>
<keyword evidence="3" id="KW-0808">Transferase</keyword>
<gene>
    <name evidence="5" type="ORF">LCGC14_0722810</name>
</gene>
<sequence length="167" mass="18520">MATFGSLFSGVGGIDLGLERSGMEVVWQCERDPFCRQVLNKNWPGVPCYDDVRDVDEKAPKVDLICGGPPCQPVSHAGRRKGAADERWLWPEFVRIIRALRPRWVLAENVPGLLSIDAGRLFGGVLRDLAESGYDADHDCISAAALGAPHIRDRVFIVARRNDLWPI</sequence>
<evidence type="ECO:0000256" key="1">
    <source>
        <dbReference type="ARBA" id="ARBA00011975"/>
    </source>
</evidence>
<accession>A0A0F9QWT8</accession>
<dbReference type="NCBIfam" id="TIGR00675">
    <property type="entry name" value="dcm"/>
    <property type="match status" value="1"/>
</dbReference>
<keyword evidence="2" id="KW-0489">Methyltransferase</keyword>
<dbReference type="PANTHER" id="PTHR10629:SF52">
    <property type="entry name" value="DNA (CYTOSINE-5)-METHYLTRANSFERASE 1"/>
    <property type="match status" value="1"/>
</dbReference>
<dbReference type="GO" id="GO:0003886">
    <property type="term" value="F:DNA (cytosine-5-)-methyltransferase activity"/>
    <property type="evidence" value="ECO:0007669"/>
    <property type="project" value="UniProtKB-EC"/>
</dbReference>